<feature type="transmembrane region" description="Helical" evidence="6">
    <location>
        <begin position="421"/>
        <end position="444"/>
    </location>
</feature>
<dbReference type="InterPro" id="IPR003838">
    <property type="entry name" value="ABC3_permease_C"/>
</dbReference>
<evidence type="ECO:0000313" key="8">
    <source>
        <dbReference type="EMBL" id="ATX76033.1"/>
    </source>
</evidence>
<keyword evidence="4 6" id="KW-1133">Transmembrane helix</keyword>
<dbReference type="Pfam" id="PF02687">
    <property type="entry name" value="FtsX"/>
    <property type="match status" value="2"/>
</dbReference>
<keyword evidence="5 6" id="KW-0472">Membrane</keyword>
<feature type="domain" description="ABC3 transporter permease C-terminal" evidence="7">
    <location>
        <begin position="266"/>
        <end position="378"/>
    </location>
</feature>
<keyword evidence="2" id="KW-1003">Cell membrane</keyword>
<feature type="transmembrane region" description="Helical" evidence="6">
    <location>
        <begin position="306"/>
        <end position="335"/>
    </location>
</feature>
<evidence type="ECO:0000256" key="2">
    <source>
        <dbReference type="ARBA" id="ARBA00022475"/>
    </source>
</evidence>
<feature type="transmembrane region" description="Helical" evidence="6">
    <location>
        <begin position="648"/>
        <end position="670"/>
    </location>
</feature>
<dbReference type="GO" id="GO:0005886">
    <property type="term" value="C:plasma membrane"/>
    <property type="evidence" value="ECO:0007669"/>
    <property type="project" value="UniProtKB-SubCell"/>
</dbReference>
<protein>
    <submittedName>
        <fullName evidence="8">ABC-type transport system, permease component</fullName>
    </submittedName>
</protein>
<feature type="transmembrane region" description="Helical" evidence="6">
    <location>
        <begin position="27"/>
        <end position="47"/>
    </location>
</feature>
<dbReference type="Proteomes" id="UP000229757">
    <property type="component" value="Chromosome"/>
</dbReference>
<feature type="transmembrane region" description="Helical" evidence="6">
    <location>
        <begin position="709"/>
        <end position="732"/>
    </location>
</feature>
<gene>
    <name evidence="8" type="ORF">REIFOR_00865</name>
</gene>
<feature type="transmembrane region" description="Helical" evidence="6">
    <location>
        <begin position="398"/>
        <end position="415"/>
    </location>
</feature>
<dbReference type="PANTHER" id="PTHR30287">
    <property type="entry name" value="MEMBRANE COMPONENT OF PREDICTED ABC SUPERFAMILY METABOLITE UPTAKE TRANSPORTER"/>
    <property type="match status" value="1"/>
</dbReference>
<feature type="transmembrane region" description="Helical" evidence="6">
    <location>
        <begin position="795"/>
        <end position="817"/>
    </location>
</feature>
<organism evidence="8 9">
    <name type="scientific">Reinekea forsetii</name>
    <dbReference type="NCBI Taxonomy" id="1336806"/>
    <lineage>
        <taxon>Bacteria</taxon>
        <taxon>Pseudomonadati</taxon>
        <taxon>Pseudomonadota</taxon>
        <taxon>Gammaproteobacteria</taxon>
        <taxon>Oceanospirillales</taxon>
        <taxon>Saccharospirillaceae</taxon>
        <taxon>Reinekea</taxon>
    </lineage>
</organism>
<dbReference type="OrthoDB" id="5292592at2"/>
<evidence type="ECO:0000256" key="5">
    <source>
        <dbReference type="ARBA" id="ARBA00023136"/>
    </source>
</evidence>
<comment type="subcellular location">
    <subcellularLocation>
        <location evidence="1">Cell membrane</location>
        <topology evidence="1">Multi-pass membrane protein</topology>
    </subcellularLocation>
</comment>
<evidence type="ECO:0000256" key="4">
    <source>
        <dbReference type="ARBA" id="ARBA00022989"/>
    </source>
</evidence>
<sequence length="834" mass="89370">MTSAAPRGSLARLAMKLLWRDWRSGELNILTAALLVAVTTVTGIGLFTDRISNSILDEAGSLLAADAQIRGSQPLPEIWLEQAIAAGLETAQVTTFQAMVFGPGRSAELASVKAVSQAYPLKGELEVSTEPYGLIEKTQVGPQPSEAWVNSRLLAALGMKVGDTIGVGDGDFTIAKVVIAEPDNAGGDFGLNPRVMINAADIGQTGAVQLGSRVGYRLLLAGDVEPYRLEWLKQKGEHHRWRSVSDANERITATLERAESFLLLAGSLGVILGGVALALASKRYATRQLSHVALLKTVGVTPNGIALLYAGSLVVLGLVAVLVGLFLGWVLHWAFLELFAGLLPRELVAATSQPLWIGFITGLVCLLAFAFPPVWVLRLTPPARVFNSNVAGGTINTARTTTIGVVAVIGLVYFYSNSLLITGALMAAGAVAIIGVTLLAGLMIRLARASGSRLGTTWRLGLASLQRNGSQNSFQIMIFAMALMLLFILTLLRTSLLTEWQQQLPEGTPNHFAFNIFEQEKTGLEALLAERKIPATPFYPMMRGRLVKVDGEPIQDRLARLEPEGDDFRRELNVTWSSVLADDNEVVEGDWFDAADADQPYVSIEADFAKALAVSVGDTVEFSFGGQSVESVVDNIRTVQWDSLAPNFYVIFSGPILSGSGAAYLTSFFLTPEQKPLLTDILAAYPTISLIEVDAILKRIQSIVGQVTLAIEFILGLVLVAGLIVLIASVQATLDSRLQESAILRTLGARARLVRGALAIEFFTLGGVAGLLAALGSEIALYFLQTELLNMAFSVHWPIFILGPVVGASLIGLVGLLSTRKVVRVPPLMVLRQL</sequence>
<feature type="transmembrane region" description="Helical" evidence="6">
    <location>
        <begin position="474"/>
        <end position="492"/>
    </location>
</feature>
<dbReference type="EMBL" id="CP011797">
    <property type="protein sequence ID" value="ATX76033.1"/>
    <property type="molecule type" value="Genomic_DNA"/>
</dbReference>
<dbReference type="AlphaFoldDB" id="A0A2K8KME7"/>
<keyword evidence="9" id="KW-1185">Reference proteome</keyword>
<reference evidence="8 9" key="1">
    <citation type="journal article" date="2017" name="Environ. Microbiol.">
        <title>Genomic and physiological analyses of 'Reinekea forsetii' reveal a versatile opportunistic lifestyle during spring algae blooms.</title>
        <authorList>
            <person name="Avci B."/>
            <person name="Hahnke R.L."/>
            <person name="Chafee M."/>
            <person name="Fischer T."/>
            <person name="Gruber-Vodicka H."/>
            <person name="Tegetmeyer H.E."/>
            <person name="Harder J."/>
            <person name="Fuchs B.M."/>
            <person name="Amann R.I."/>
            <person name="Teeling H."/>
        </authorList>
    </citation>
    <scope>NUCLEOTIDE SEQUENCE [LARGE SCALE GENOMIC DNA]</scope>
    <source>
        <strain evidence="8 9">Hel1_31_D35</strain>
    </source>
</reference>
<name>A0A2K8KME7_9GAMM</name>
<dbReference type="InterPro" id="IPR038766">
    <property type="entry name" value="Membrane_comp_ABC_pdt"/>
</dbReference>
<feature type="transmembrane region" description="Helical" evidence="6">
    <location>
        <begin position="753"/>
        <end position="775"/>
    </location>
</feature>
<evidence type="ECO:0000256" key="1">
    <source>
        <dbReference type="ARBA" id="ARBA00004651"/>
    </source>
</evidence>
<proteinExistence type="predicted"/>
<accession>A0A2K8KME7</accession>
<feature type="transmembrane region" description="Helical" evidence="6">
    <location>
        <begin position="355"/>
        <end position="377"/>
    </location>
</feature>
<evidence type="ECO:0000259" key="7">
    <source>
        <dbReference type="Pfam" id="PF02687"/>
    </source>
</evidence>
<keyword evidence="3 6" id="KW-0812">Transmembrane</keyword>
<feature type="domain" description="ABC3 transporter permease C-terminal" evidence="7">
    <location>
        <begin position="713"/>
        <end position="827"/>
    </location>
</feature>
<evidence type="ECO:0000256" key="3">
    <source>
        <dbReference type="ARBA" id="ARBA00022692"/>
    </source>
</evidence>
<dbReference type="RefSeq" id="WP_100256404.1">
    <property type="nucleotide sequence ID" value="NZ_CP011797.1"/>
</dbReference>
<evidence type="ECO:0000256" key="6">
    <source>
        <dbReference type="SAM" id="Phobius"/>
    </source>
</evidence>
<evidence type="ECO:0000313" key="9">
    <source>
        <dbReference type="Proteomes" id="UP000229757"/>
    </source>
</evidence>
<feature type="transmembrane region" description="Helical" evidence="6">
    <location>
        <begin position="261"/>
        <end position="280"/>
    </location>
</feature>
<dbReference type="KEGG" id="rfo:REIFOR_00865"/>
<dbReference type="PANTHER" id="PTHR30287:SF1">
    <property type="entry name" value="INNER MEMBRANE PROTEIN"/>
    <property type="match status" value="1"/>
</dbReference>